<dbReference type="PROSITE" id="PS50076">
    <property type="entry name" value="DNAJ_2"/>
    <property type="match status" value="1"/>
</dbReference>
<reference evidence="3" key="1">
    <citation type="journal article" date="2014" name="Int. J. Syst. Evol. Microbiol.">
        <title>Complete genome sequence of Corynebacterium casei LMG S-19264T (=DSM 44701T), isolated from a smear-ripened cheese.</title>
        <authorList>
            <consortium name="US DOE Joint Genome Institute (JGI-PGF)"/>
            <person name="Walter F."/>
            <person name="Albersmeier A."/>
            <person name="Kalinowski J."/>
            <person name="Ruckert C."/>
        </authorList>
    </citation>
    <scope>NUCLEOTIDE SEQUENCE</scope>
    <source>
        <strain evidence="3">CGMCC 1.15360</strain>
    </source>
</reference>
<dbReference type="OrthoDB" id="9779889at2"/>
<dbReference type="PANTHER" id="PTHR44145:SF3">
    <property type="entry name" value="DNAJ HOMOLOG SUBFAMILY A MEMBER 3, MITOCHONDRIAL"/>
    <property type="match status" value="1"/>
</dbReference>
<dbReference type="PANTHER" id="PTHR44145">
    <property type="entry name" value="DNAJ HOMOLOG SUBFAMILY A MEMBER 3, MITOCHONDRIAL"/>
    <property type="match status" value="1"/>
</dbReference>
<dbReference type="InterPro" id="IPR001623">
    <property type="entry name" value="DnaJ_domain"/>
</dbReference>
<dbReference type="SUPFAM" id="SSF46565">
    <property type="entry name" value="Chaperone J-domain"/>
    <property type="match status" value="1"/>
</dbReference>
<dbReference type="AlphaFoldDB" id="A0A917DYS4"/>
<dbReference type="PRINTS" id="PR00625">
    <property type="entry name" value="JDOMAIN"/>
</dbReference>
<accession>A0A917DYS4</accession>
<sequence length="191" mass="21995">MMGYEQKITDYYEVLKVNPRCDARVLELAYHHFAKMYHPDNRETSDPRKFSEVIEAYRVLRDPQRRSEYDRRYQAGEPRVAAAPDTSGIVDEETAISDGEVHAKILLTLYKRRRENGSDPGMIGWFIQEMLGCSQDIFDFHIWYLKSKGFIEVTEQGTIAVTVDGIDHVINTSKATQAETLMLQEAKLRGS</sequence>
<evidence type="ECO:0000313" key="4">
    <source>
        <dbReference type="Proteomes" id="UP000612349"/>
    </source>
</evidence>
<keyword evidence="4" id="KW-1185">Reference proteome</keyword>
<feature type="domain" description="J" evidence="2">
    <location>
        <begin position="10"/>
        <end position="73"/>
    </location>
</feature>
<keyword evidence="1" id="KW-0143">Chaperone</keyword>
<evidence type="ECO:0000256" key="1">
    <source>
        <dbReference type="ARBA" id="ARBA00023186"/>
    </source>
</evidence>
<name>A0A917DYS4_9SPHN</name>
<dbReference type="Pfam" id="PF00226">
    <property type="entry name" value="DnaJ"/>
    <property type="match status" value="1"/>
</dbReference>
<dbReference type="Proteomes" id="UP000612349">
    <property type="component" value="Unassembled WGS sequence"/>
</dbReference>
<dbReference type="RefSeq" id="WP_082922199.1">
    <property type="nucleotide sequence ID" value="NZ_BMIP01000008.1"/>
</dbReference>
<dbReference type="Gene3D" id="1.10.287.110">
    <property type="entry name" value="DnaJ domain"/>
    <property type="match status" value="1"/>
</dbReference>
<comment type="caution">
    <text evidence="3">The sequence shown here is derived from an EMBL/GenBank/DDBJ whole genome shotgun (WGS) entry which is preliminary data.</text>
</comment>
<dbReference type="CDD" id="cd06257">
    <property type="entry name" value="DnaJ"/>
    <property type="match status" value="1"/>
</dbReference>
<organism evidence="3 4">
    <name type="scientific">Croceicoccus mobilis</name>
    <dbReference type="NCBI Taxonomy" id="1703339"/>
    <lineage>
        <taxon>Bacteria</taxon>
        <taxon>Pseudomonadati</taxon>
        <taxon>Pseudomonadota</taxon>
        <taxon>Alphaproteobacteria</taxon>
        <taxon>Sphingomonadales</taxon>
        <taxon>Erythrobacteraceae</taxon>
        <taxon>Croceicoccus</taxon>
    </lineage>
</organism>
<reference evidence="3" key="2">
    <citation type="submission" date="2020-09" db="EMBL/GenBank/DDBJ databases">
        <authorList>
            <person name="Sun Q."/>
            <person name="Zhou Y."/>
        </authorList>
    </citation>
    <scope>NUCLEOTIDE SEQUENCE</scope>
    <source>
        <strain evidence="3">CGMCC 1.15360</strain>
    </source>
</reference>
<protein>
    <submittedName>
        <fullName evidence="3">Molecular chaperone DnaJ</fullName>
    </submittedName>
</protein>
<proteinExistence type="predicted"/>
<dbReference type="EMBL" id="BMIP01000008">
    <property type="protein sequence ID" value="GGD79613.1"/>
    <property type="molecule type" value="Genomic_DNA"/>
</dbReference>
<dbReference type="InterPro" id="IPR036869">
    <property type="entry name" value="J_dom_sf"/>
</dbReference>
<evidence type="ECO:0000313" key="3">
    <source>
        <dbReference type="EMBL" id="GGD79613.1"/>
    </source>
</evidence>
<dbReference type="InterPro" id="IPR051938">
    <property type="entry name" value="Apopto_cytoskel_mod"/>
</dbReference>
<gene>
    <name evidence="3" type="ORF">GCM10010990_31910</name>
</gene>
<evidence type="ECO:0000259" key="2">
    <source>
        <dbReference type="PROSITE" id="PS50076"/>
    </source>
</evidence>
<dbReference type="SMART" id="SM00271">
    <property type="entry name" value="DnaJ"/>
    <property type="match status" value="1"/>
</dbReference>